<evidence type="ECO:0000256" key="1">
    <source>
        <dbReference type="SAM" id="MobiDB-lite"/>
    </source>
</evidence>
<dbReference type="Proteomes" id="UP000612349">
    <property type="component" value="Unassembled WGS sequence"/>
</dbReference>
<evidence type="ECO:0008006" key="4">
    <source>
        <dbReference type="Google" id="ProtNLM"/>
    </source>
</evidence>
<dbReference type="EMBL" id="BMIP01000005">
    <property type="protein sequence ID" value="GGD74410.1"/>
    <property type="molecule type" value="Genomic_DNA"/>
</dbReference>
<dbReference type="AlphaFoldDB" id="A0A916Z3L0"/>
<evidence type="ECO:0000313" key="3">
    <source>
        <dbReference type="Proteomes" id="UP000612349"/>
    </source>
</evidence>
<name>A0A916Z3L0_9SPHN</name>
<evidence type="ECO:0000313" key="2">
    <source>
        <dbReference type="EMBL" id="GGD74410.1"/>
    </source>
</evidence>
<reference evidence="2" key="1">
    <citation type="journal article" date="2014" name="Int. J. Syst. Evol. Microbiol.">
        <title>Complete genome sequence of Corynebacterium casei LMG S-19264T (=DSM 44701T), isolated from a smear-ripened cheese.</title>
        <authorList>
            <consortium name="US DOE Joint Genome Institute (JGI-PGF)"/>
            <person name="Walter F."/>
            <person name="Albersmeier A."/>
            <person name="Kalinowski J."/>
            <person name="Ruckert C."/>
        </authorList>
    </citation>
    <scope>NUCLEOTIDE SEQUENCE</scope>
    <source>
        <strain evidence="2">CGMCC 1.15360</strain>
    </source>
</reference>
<sequence length="95" mass="10162">MSTEDTLTRMANDIAKNFSAIGHQAAVEATADHIHQFWDPRMKAKAYAMIRDGHDSFSEPAHAAITLLMQGKAPGSQTRATEFSGIGGMGRSDAG</sequence>
<organism evidence="2 3">
    <name type="scientific">Croceicoccus mobilis</name>
    <dbReference type="NCBI Taxonomy" id="1703339"/>
    <lineage>
        <taxon>Bacteria</taxon>
        <taxon>Pseudomonadati</taxon>
        <taxon>Pseudomonadota</taxon>
        <taxon>Alphaproteobacteria</taxon>
        <taxon>Sphingomonadales</taxon>
        <taxon>Erythrobacteraceae</taxon>
        <taxon>Croceicoccus</taxon>
    </lineage>
</organism>
<reference evidence="2" key="2">
    <citation type="submission" date="2020-09" db="EMBL/GenBank/DDBJ databases">
        <authorList>
            <person name="Sun Q."/>
            <person name="Zhou Y."/>
        </authorList>
    </citation>
    <scope>NUCLEOTIDE SEQUENCE</scope>
    <source>
        <strain evidence="2">CGMCC 1.15360</strain>
    </source>
</reference>
<keyword evidence="3" id="KW-1185">Reference proteome</keyword>
<accession>A0A916Z3L0</accession>
<dbReference type="RefSeq" id="WP_066776929.1">
    <property type="nucleotide sequence ID" value="NZ_BMIP01000005.1"/>
</dbReference>
<comment type="caution">
    <text evidence="2">The sequence shown here is derived from an EMBL/GenBank/DDBJ whole genome shotgun (WGS) entry which is preliminary data.</text>
</comment>
<dbReference type="OrthoDB" id="7409377at2"/>
<feature type="compositionally biased region" description="Gly residues" evidence="1">
    <location>
        <begin position="85"/>
        <end position="95"/>
    </location>
</feature>
<feature type="region of interest" description="Disordered" evidence="1">
    <location>
        <begin position="73"/>
        <end position="95"/>
    </location>
</feature>
<gene>
    <name evidence="2" type="ORF">GCM10010990_25100</name>
</gene>
<protein>
    <recommendedName>
        <fullName evidence="4">Formate dehydrogenase</fullName>
    </recommendedName>
</protein>
<dbReference type="Pfam" id="PF11390">
    <property type="entry name" value="FdsD"/>
    <property type="match status" value="1"/>
</dbReference>
<dbReference type="InterPro" id="IPR021074">
    <property type="entry name" value="Formate_DH_dsu"/>
</dbReference>
<proteinExistence type="predicted"/>